<protein>
    <submittedName>
        <fullName evidence="15">Hepatitis A virus cellular receptor 1 isoform X1</fullName>
    </submittedName>
</protein>
<dbReference type="PANTHER" id="PTHR47009:SF1">
    <property type="entry name" value="HEPATITIS A VIRUS CELLULAR RECEPTOR 1"/>
    <property type="match status" value="1"/>
</dbReference>
<dbReference type="InterPro" id="IPR052331">
    <property type="entry name" value="TIM_domain-containing_protein"/>
</dbReference>
<dbReference type="PANTHER" id="PTHR47009">
    <property type="entry name" value="HEPATITIS A VIRUS CELLULAR RECEPTOR 1 HOMOLOG"/>
    <property type="match status" value="1"/>
</dbReference>
<feature type="compositionally biased region" description="Low complexity" evidence="11">
    <location>
        <begin position="157"/>
        <end position="191"/>
    </location>
</feature>
<dbReference type="InterPro" id="IPR007110">
    <property type="entry name" value="Ig-like_dom"/>
</dbReference>
<dbReference type="PRINTS" id="PR01217">
    <property type="entry name" value="PRICHEXTENSN"/>
</dbReference>
<dbReference type="RefSeq" id="XP_057396946.1">
    <property type="nucleotide sequence ID" value="XM_057540963.1"/>
</dbReference>
<name>A0ABM3T4C0_BALAC</name>
<evidence type="ECO:0000259" key="13">
    <source>
        <dbReference type="PROSITE" id="PS50835"/>
    </source>
</evidence>
<keyword evidence="15" id="KW-0675">Receptor</keyword>
<feature type="compositionally biased region" description="Polar residues" evidence="11">
    <location>
        <begin position="284"/>
        <end position="294"/>
    </location>
</feature>
<feature type="region of interest" description="Disordered" evidence="11">
    <location>
        <begin position="157"/>
        <end position="255"/>
    </location>
</feature>
<keyword evidence="14" id="KW-1185">Reference proteome</keyword>
<comment type="subcellular location">
    <subcellularLocation>
        <location evidence="1">Cell membrane</location>
        <topology evidence="1">Single-pass type I membrane protein</topology>
    </subcellularLocation>
</comment>
<evidence type="ECO:0000256" key="12">
    <source>
        <dbReference type="SAM" id="Phobius"/>
    </source>
</evidence>
<keyword evidence="4" id="KW-0732">Signal</keyword>
<keyword evidence="5 12" id="KW-1133">Transmembrane helix</keyword>
<feature type="compositionally biased region" description="Polar residues" evidence="11">
    <location>
        <begin position="310"/>
        <end position="332"/>
    </location>
</feature>
<keyword evidence="3 12" id="KW-0812">Transmembrane</keyword>
<evidence type="ECO:0000313" key="15">
    <source>
        <dbReference type="RefSeq" id="XP_057396946.1"/>
    </source>
</evidence>
<evidence type="ECO:0000256" key="5">
    <source>
        <dbReference type="ARBA" id="ARBA00022989"/>
    </source>
</evidence>
<feature type="compositionally biased region" description="Low complexity" evidence="11">
    <location>
        <begin position="295"/>
        <end position="309"/>
    </location>
</feature>
<accession>A0ABM3T4C0</accession>
<evidence type="ECO:0000256" key="11">
    <source>
        <dbReference type="SAM" id="MobiDB-lite"/>
    </source>
</evidence>
<dbReference type="SMART" id="SM00409">
    <property type="entry name" value="IG"/>
    <property type="match status" value="1"/>
</dbReference>
<sequence>MHIGQGIILKAYLQPRWKDPYQGDTIMHLWVAILGLILLLTDGVTSYPRVTGVVGQSVRLPCTYGGEVTSMCWGRGACPLTRCGSDIIWTNGYSVTFQKDKRYKLNGNIGGGDVSLTIENAAQADSGLYCCRVEKRGWFNDIKITLDLSIKPAPPTTTIMTTTTPTMTTTTTTLPTTTTTTTTTPPTTTTTTPPPMTTTTSPPPTMTTTTPPPTTTTTTTPPTTITTTTTLPTTTTTTPPTTTTTTTPPPMMTTTALPTTMTVTTAPMTTRASTSALPVPAPTENLQPVASLSSPTQTAETQPTTPQETNITGSPSPSCSTDGYGTVTQSPDALWHNNQTPVTLAQDPWISTNKGVYIGICVTALVLLLTFLVFTISKRYFCLGNKVELLRVIPLRDSHIGALKNAALKPVRAEDNIYIIDDLH</sequence>
<evidence type="ECO:0000313" key="14">
    <source>
        <dbReference type="Proteomes" id="UP001652580"/>
    </source>
</evidence>
<dbReference type="InterPro" id="IPR013106">
    <property type="entry name" value="Ig_V-set"/>
</dbReference>
<evidence type="ECO:0000256" key="1">
    <source>
        <dbReference type="ARBA" id="ARBA00004251"/>
    </source>
</evidence>
<dbReference type="InterPro" id="IPR036179">
    <property type="entry name" value="Ig-like_dom_sf"/>
</dbReference>
<keyword evidence="9" id="KW-0393">Immunoglobulin domain</keyword>
<keyword evidence="2" id="KW-1003">Cell membrane</keyword>
<feature type="transmembrane region" description="Helical" evidence="12">
    <location>
        <begin position="356"/>
        <end position="376"/>
    </location>
</feature>
<dbReference type="InterPro" id="IPR013783">
    <property type="entry name" value="Ig-like_fold"/>
</dbReference>
<organism evidence="14 15">
    <name type="scientific">Balaenoptera acutorostrata</name>
    <name type="common">Common minke whale</name>
    <name type="synonym">Balaena rostrata</name>
    <dbReference type="NCBI Taxonomy" id="9767"/>
    <lineage>
        <taxon>Eukaryota</taxon>
        <taxon>Metazoa</taxon>
        <taxon>Chordata</taxon>
        <taxon>Craniata</taxon>
        <taxon>Vertebrata</taxon>
        <taxon>Euteleostomi</taxon>
        <taxon>Mammalia</taxon>
        <taxon>Eutheria</taxon>
        <taxon>Laurasiatheria</taxon>
        <taxon>Artiodactyla</taxon>
        <taxon>Whippomorpha</taxon>
        <taxon>Cetacea</taxon>
        <taxon>Mysticeti</taxon>
        <taxon>Balaenopteridae</taxon>
        <taxon>Balaenoptera</taxon>
    </lineage>
</organism>
<evidence type="ECO:0000256" key="9">
    <source>
        <dbReference type="ARBA" id="ARBA00023319"/>
    </source>
</evidence>
<feature type="compositionally biased region" description="Low complexity" evidence="11">
    <location>
        <begin position="215"/>
        <end position="255"/>
    </location>
</feature>
<proteinExistence type="inferred from homology"/>
<dbReference type="Proteomes" id="UP001652580">
    <property type="component" value="Chromosome 2"/>
</dbReference>
<evidence type="ECO:0000256" key="4">
    <source>
        <dbReference type="ARBA" id="ARBA00022729"/>
    </source>
</evidence>
<comment type="similarity">
    <text evidence="10">Belongs to the immunoglobulin superfamily. TIM family.</text>
</comment>
<feature type="domain" description="Ig-like" evidence="13">
    <location>
        <begin position="55"/>
        <end position="145"/>
    </location>
</feature>
<keyword evidence="7" id="KW-1015">Disulfide bond</keyword>
<dbReference type="SUPFAM" id="SSF48726">
    <property type="entry name" value="Immunoglobulin"/>
    <property type="match status" value="1"/>
</dbReference>
<dbReference type="InterPro" id="IPR003599">
    <property type="entry name" value="Ig_sub"/>
</dbReference>
<gene>
    <name evidence="15" type="primary">HAVCR1</name>
</gene>
<reference evidence="15" key="2">
    <citation type="submission" date="2025-08" db="UniProtKB">
        <authorList>
            <consortium name="RefSeq"/>
        </authorList>
    </citation>
    <scope>IDENTIFICATION</scope>
</reference>
<dbReference type="Pfam" id="PF07686">
    <property type="entry name" value="V-set"/>
    <property type="match status" value="1"/>
</dbReference>
<evidence type="ECO:0000256" key="8">
    <source>
        <dbReference type="ARBA" id="ARBA00023180"/>
    </source>
</evidence>
<dbReference type="PROSITE" id="PS50835">
    <property type="entry name" value="IG_LIKE"/>
    <property type="match status" value="1"/>
</dbReference>
<keyword evidence="8" id="KW-0325">Glycoprotein</keyword>
<keyword evidence="6 12" id="KW-0472">Membrane</keyword>
<dbReference type="GeneID" id="103008860"/>
<feature type="compositionally biased region" description="Pro residues" evidence="11">
    <location>
        <begin position="192"/>
        <end position="214"/>
    </location>
</feature>
<feature type="region of interest" description="Disordered" evidence="11">
    <location>
        <begin position="273"/>
        <end position="332"/>
    </location>
</feature>
<evidence type="ECO:0000256" key="10">
    <source>
        <dbReference type="ARBA" id="ARBA00038203"/>
    </source>
</evidence>
<evidence type="ECO:0000256" key="7">
    <source>
        <dbReference type="ARBA" id="ARBA00023157"/>
    </source>
</evidence>
<evidence type="ECO:0000256" key="6">
    <source>
        <dbReference type="ARBA" id="ARBA00023136"/>
    </source>
</evidence>
<evidence type="ECO:0000256" key="3">
    <source>
        <dbReference type="ARBA" id="ARBA00022692"/>
    </source>
</evidence>
<dbReference type="Gene3D" id="2.60.40.10">
    <property type="entry name" value="Immunoglobulins"/>
    <property type="match status" value="1"/>
</dbReference>
<reference evidence="14" key="1">
    <citation type="submission" date="2025-05" db="UniProtKB">
        <authorList>
            <consortium name="RefSeq"/>
        </authorList>
    </citation>
    <scope>NUCLEOTIDE SEQUENCE [LARGE SCALE GENOMIC DNA]</scope>
</reference>
<evidence type="ECO:0000256" key="2">
    <source>
        <dbReference type="ARBA" id="ARBA00022475"/>
    </source>
</evidence>